<protein>
    <recommendedName>
        <fullName evidence="4">Gluconate 2-dehydrogenase subunit 3 family protein</fullName>
    </recommendedName>
</protein>
<evidence type="ECO:0008006" key="4">
    <source>
        <dbReference type="Google" id="ProtNLM"/>
    </source>
</evidence>
<comment type="caution">
    <text evidence="2">The sequence shown here is derived from an EMBL/GenBank/DDBJ whole genome shotgun (WGS) entry which is preliminary data.</text>
</comment>
<proteinExistence type="predicted"/>
<sequence>MDRRDLLKMIAAATGVAMVGGDLWAADLKSADAGKALFTQSDIAFLDEIAETILPKTSTPGAKDAGCGAVMAVMVADCYELKYQTVFFEGLKTIKALAKQQFGKDFMQTTAAQKHELLSKLDQQAKQDSGKPLPHYFVLLKQLTLMVFFTSKVAATEVLRYVAIPGRYDGNLPYKKGDRAWATN</sequence>
<organism evidence="2 3">
    <name type="scientific">Rheinheimera soli</name>
    <dbReference type="NCBI Taxonomy" id="443616"/>
    <lineage>
        <taxon>Bacteria</taxon>
        <taxon>Pseudomonadati</taxon>
        <taxon>Pseudomonadota</taxon>
        <taxon>Gammaproteobacteria</taxon>
        <taxon>Chromatiales</taxon>
        <taxon>Chromatiaceae</taxon>
        <taxon>Rheinheimera</taxon>
    </lineage>
</organism>
<reference evidence="2 3" key="1">
    <citation type="submission" date="2023-07" db="EMBL/GenBank/DDBJ databases">
        <title>Sorghum-associated microbial communities from plants grown in Nebraska, USA.</title>
        <authorList>
            <person name="Schachtman D."/>
        </authorList>
    </citation>
    <scope>NUCLEOTIDE SEQUENCE [LARGE SCALE GENOMIC DNA]</scope>
    <source>
        <strain evidence="2 3">4138</strain>
    </source>
</reference>
<dbReference type="InterPro" id="IPR019546">
    <property type="entry name" value="TAT_signal_bac_arc"/>
</dbReference>
<dbReference type="Pfam" id="PF13618">
    <property type="entry name" value="Gluconate_2-dh3"/>
    <property type="match status" value="1"/>
</dbReference>
<dbReference type="NCBIfam" id="TIGR01409">
    <property type="entry name" value="TAT_signal_seq"/>
    <property type="match status" value="1"/>
</dbReference>
<evidence type="ECO:0000313" key="3">
    <source>
        <dbReference type="Proteomes" id="UP001257909"/>
    </source>
</evidence>
<gene>
    <name evidence="2" type="ORF">J2W69_002863</name>
</gene>
<keyword evidence="3" id="KW-1185">Reference proteome</keyword>
<dbReference type="InterPro" id="IPR027056">
    <property type="entry name" value="Gluconate_2DH_su3"/>
</dbReference>
<keyword evidence="1" id="KW-0732">Signal</keyword>
<dbReference type="EMBL" id="JAVDWR010000010">
    <property type="protein sequence ID" value="MDR7121906.1"/>
    <property type="molecule type" value="Genomic_DNA"/>
</dbReference>
<dbReference type="RefSeq" id="WP_310279623.1">
    <property type="nucleotide sequence ID" value="NZ_JAVDWR010000010.1"/>
</dbReference>
<accession>A0ABU1W1S4</accession>
<evidence type="ECO:0000313" key="2">
    <source>
        <dbReference type="EMBL" id="MDR7121906.1"/>
    </source>
</evidence>
<evidence type="ECO:0000256" key="1">
    <source>
        <dbReference type="ARBA" id="ARBA00022729"/>
    </source>
</evidence>
<dbReference type="Proteomes" id="UP001257909">
    <property type="component" value="Unassembled WGS sequence"/>
</dbReference>
<name>A0ABU1W1S4_9GAMM</name>